<evidence type="ECO:0000256" key="4">
    <source>
        <dbReference type="ARBA" id="ARBA00023136"/>
    </source>
</evidence>
<sequence>MYIIDIIIACLLGYSLYKGFKNGIVISLISLVSLVAGIFIALKFSFLLRDYILKATQWNANMVTLVAFVLTFLGVLILIHQLGKVLTRVIKTLALGGVNRLAGAVFEGLKMILIISVVFNIFQKLNFNNLLVSEDTLSQSLFYIPIESTSKKIFPLMEEWYKIALEKTGKEVQDFKQKQSVSE</sequence>
<dbReference type="InterPro" id="IPR003825">
    <property type="entry name" value="Colicin-V_CvpA"/>
</dbReference>
<evidence type="ECO:0000313" key="7">
    <source>
        <dbReference type="Proteomes" id="UP001242368"/>
    </source>
</evidence>
<dbReference type="PANTHER" id="PTHR37306:SF1">
    <property type="entry name" value="COLICIN V PRODUCTION PROTEIN"/>
    <property type="match status" value="1"/>
</dbReference>
<dbReference type="Proteomes" id="UP001242368">
    <property type="component" value="Unassembled WGS sequence"/>
</dbReference>
<protein>
    <submittedName>
        <fullName evidence="6">CvpA family protein</fullName>
    </submittedName>
</protein>
<dbReference type="Pfam" id="PF02674">
    <property type="entry name" value="Colicin_V"/>
    <property type="match status" value="1"/>
</dbReference>
<feature type="transmembrane region" description="Helical" evidence="5">
    <location>
        <begin position="24"/>
        <end position="48"/>
    </location>
</feature>
<dbReference type="RefSeq" id="WP_290364085.1">
    <property type="nucleotide sequence ID" value="NZ_JAUFQU010000001.1"/>
</dbReference>
<organism evidence="6 7">
    <name type="scientific">Paenimyroides ceti</name>
    <dbReference type="NCBI Taxonomy" id="395087"/>
    <lineage>
        <taxon>Bacteria</taxon>
        <taxon>Pseudomonadati</taxon>
        <taxon>Bacteroidota</taxon>
        <taxon>Flavobacteriia</taxon>
        <taxon>Flavobacteriales</taxon>
        <taxon>Flavobacteriaceae</taxon>
        <taxon>Paenimyroides</taxon>
    </lineage>
</organism>
<evidence type="ECO:0000256" key="3">
    <source>
        <dbReference type="ARBA" id="ARBA00022989"/>
    </source>
</evidence>
<proteinExistence type="predicted"/>
<evidence type="ECO:0000256" key="5">
    <source>
        <dbReference type="SAM" id="Phobius"/>
    </source>
</evidence>
<comment type="caution">
    <text evidence="6">The sequence shown here is derived from an EMBL/GenBank/DDBJ whole genome shotgun (WGS) entry which is preliminary data.</text>
</comment>
<comment type="subcellular location">
    <subcellularLocation>
        <location evidence="1">Membrane</location>
        <topology evidence="1">Multi-pass membrane protein</topology>
    </subcellularLocation>
</comment>
<dbReference type="EMBL" id="JAUFQU010000001">
    <property type="protein sequence ID" value="MDN3708205.1"/>
    <property type="molecule type" value="Genomic_DNA"/>
</dbReference>
<evidence type="ECO:0000256" key="1">
    <source>
        <dbReference type="ARBA" id="ARBA00004141"/>
    </source>
</evidence>
<evidence type="ECO:0000313" key="6">
    <source>
        <dbReference type="EMBL" id="MDN3708205.1"/>
    </source>
</evidence>
<evidence type="ECO:0000256" key="2">
    <source>
        <dbReference type="ARBA" id="ARBA00022692"/>
    </source>
</evidence>
<dbReference type="PANTHER" id="PTHR37306">
    <property type="entry name" value="COLICIN V PRODUCTION PROTEIN"/>
    <property type="match status" value="1"/>
</dbReference>
<name>A0ABT8CYE3_9FLAO</name>
<keyword evidence="7" id="KW-1185">Reference proteome</keyword>
<gene>
    <name evidence="6" type="ORF">QW060_13925</name>
</gene>
<keyword evidence="4 5" id="KW-0472">Membrane</keyword>
<keyword evidence="2 5" id="KW-0812">Transmembrane</keyword>
<reference evidence="7" key="1">
    <citation type="journal article" date="2019" name="Int. J. Syst. Evol. Microbiol.">
        <title>The Global Catalogue of Microorganisms (GCM) 10K type strain sequencing project: providing services to taxonomists for standard genome sequencing and annotation.</title>
        <authorList>
            <consortium name="The Broad Institute Genomics Platform"/>
            <consortium name="The Broad Institute Genome Sequencing Center for Infectious Disease"/>
            <person name="Wu L."/>
            <person name="Ma J."/>
        </authorList>
    </citation>
    <scope>NUCLEOTIDE SEQUENCE [LARGE SCALE GENOMIC DNA]</scope>
    <source>
        <strain evidence="7">CECT 7184</strain>
    </source>
</reference>
<accession>A0ABT8CYE3</accession>
<feature type="transmembrane region" description="Helical" evidence="5">
    <location>
        <begin position="101"/>
        <end position="122"/>
    </location>
</feature>
<feature type="transmembrane region" description="Helical" evidence="5">
    <location>
        <begin position="60"/>
        <end position="81"/>
    </location>
</feature>
<keyword evidence="3 5" id="KW-1133">Transmembrane helix</keyword>